<dbReference type="EC" id="3.4.16.4" evidence="4"/>
<keyword evidence="8" id="KW-0378">Hydrolase</keyword>
<evidence type="ECO:0000256" key="6">
    <source>
        <dbReference type="ARBA" id="ARBA00022670"/>
    </source>
</evidence>
<dbReference type="GO" id="GO:0008360">
    <property type="term" value="P:regulation of cell shape"/>
    <property type="evidence" value="ECO:0007669"/>
    <property type="project" value="UniProtKB-KW"/>
</dbReference>
<dbReference type="GO" id="GO:0009002">
    <property type="term" value="F:serine-type D-Ala-D-Ala carboxypeptidase activity"/>
    <property type="evidence" value="ECO:0007669"/>
    <property type="project" value="UniProtKB-EC"/>
</dbReference>
<evidence type="ECO:0000256" key="15">
    <source>
        <dbReference type="RuleBase" id="RU004016"/>
    </source>
</evidence>
<dbReference type="KEGG" id="mfa:Mfla_2497"/>
<comment type="function">
    <text evidence="1">Removes C-terminal D-alanyl residues from sugar-peptide cell wall precursors.</text>
</comment>
<evidence type="ECO:0000256" key="3">
    <source>
        <dbReference type="ARBA" id="ARBA00007164"/>
    </source>
</evidence>
<evidence type="ECO:0000256" key="13">
    <source>
        <dbReference type="PIRSR" id="PIRSR618044-1"/>
    </source>
</evidence>
<feature type="active site" evidence="13">
    <location>
        <position position="126"/>
    </location>
</feature>
<dbReference type="Proteomes" id="UP000002440">
    <property type="component" value="Chromosome"/>
</dbReference>
<feature type="active site" description="Proton acceptor" evidence="13">
    <location>
        <position position="69"/>
    </location>
</feature>
<evidence type="ECO:0000313" key="19">
    <source>
        <dbReference type="Proteomes" id="UP000002440"/>
    </source>
</evidence>
<feature type="signal peptide" evidence="16">
    <location>
        <begin position="1"/>
        <end position="28"/>
    </location>
</feature>
<dbReference type="EMBL" id="CP000284">
    <property type="protein sequence ID" value="ABE50762.1"/>
    <property type="molecule type" value="Genomic_DNA"/>
</dbReference>
<dbReference type="PANTHER" id="PTHR21581:SF6">
    <property type="entry name" value="TRAFFICKING PROTEIN PARTICLE COMPLEX SUBUNIT 12"/>
    <property type="match status" value="1"/>
</dbReference>
<dbReference type="Gene3D" id="2.60.410.10">
    <property type="entry name" value="D-Ala-D-Ala carboxypeptidase, C-terminal domain"/>
    <property type="match status" value="1"/>
</dbReference>
<dbReference type="STRING" id="265072.Mfla_2497"/>
<dbReference type="RefSeq" id="WP_011480715.1">
    <property type="nucleotide sequence ID" value="NC_007947.1"/>
</dbReference>
<dbReference type="GO" id="GO:0071555">
    <property type="term" value="P:cell wall organization"/>
    <property type="evidence" value="ECO:0007669"/>
    <property type="project" value="UniProtKB-KW"/>
</dbReference>
<feature type="binding site" evidence="14">
    <location>
        <position position="229"/>
    </location>
    <ligand>
        <name>substrate</name>
    </ligand>
</feature>
<dbReference type="Gene3D" id="3.40.710.10">
    <property type="entry name" value="DD-peptidase/beta-lactamase superfamily"/>
    <property type="match status" value="1"/>
</dbReference>
<evidence type="ECO:0000256" key="1">
    <source>
        <dbReference type="ARBA" id="ARBA00003217"/>
    </source>
</evidence>
<dbReference type="eggNOG" id="COG1686">
    <property type="taxonomic scope" value="Bacteria"/>
</dbReference>
<comment type="catalytic activity">
    <reaction evidence="12">
        <text>Preferential cleavage: (Ac)2-L-Lys-D-Ala-|-D-Ala. Also transpeptidation of peptidyl-alanyl moieties that are N-acyl substituents of D-alanine.</text>
        <dbReference type="EC" id="3.4.16.4"/>
    </reaction>
</comment>
<dbReference type="SMART" id="SM00936">
    <property type="entry name" value="PBP5_C"/>
    <property type="match status" value="1"/>
</dbReference>
<comment type="pathway">
    <text evidence="2">Cell wall biogenesis; peptidoglycan biosynthesis.</text>
</comment>
<feature type="chain" id="PRO_5004189762" description="serine-type D-Ala-D-Ala carboxypeptidase" evidence="16">
    <location>
        <begin position="29"/>
        <end position="385"/>
    </location>
</feature>
<dbReference type="InterPro" id="IPR015956">
    <property type="entry name" value="Peniciliin-bd_prot_C_sf"/>
</dbReference>
<proteinExistence type="inferred from homology"/>
<dbReference type="SUPFAM" id="SSF69189">
    <property type="entry name" value="Penicillin-binding protein associated domain"/>
    <property type="match status" value="1"/>
</dbReference>
<keyword evidence="5" id="KW-0121">Carboxypeptidase</keyword>
<evidence type="ECO:0000256" key="11">
    <source>
        <dbReference type="ARBA" id="ARBA00023316"/>
    </source>
</evidence>
<dbReference type="SUPFAM" id="SSF56601">
    <property type="entry name" value="beta-lactamase/transpeptidase-like"/>
    <property type="match status" value="1"/>
</dbReference>
<feature type="active site" description="Acyl-ester intermediate" evidence="13">
    <location>
        <position position="66"/>
    </location>
</feature>
<keyword evidence="6" id="KW-0645">Protease</keyword>
<dbReference type="InterPro" id="IPR012907">
    <property type="entry name" value="Peptidase_S11_C"/>
</dbReference>
<evidence type="ECO:0000259" key="17">
    <source>
        <dbReference type="SMART" id="SM00936"/>
    </source>
</evidence>
<evidence type="ECO:0000256" key="8">
    <source>
        <dbReference type="ARBA" id="ARBA00022801"/>
    </source>
</evidence>
<dbReference type="HOGENOM" id="CLU_027070_8_1_4"/>
<dbReference type="InterPro" id="IPR001967">
    <property type="entry name" value="Peptidase_S11_N"/>
</dbReference>
<dbReference type="PRINTS" id="PR00725">
    <property type="entry name" value="DADACBPTASE1"/>
</dbReference>
<protein>
    <recommendedName>
        <fullName evidence="4">serine-type D-Ala-D-Ala carboxypeptidase</fullName>
        <ecNumber evidence="4">3.4.16.4</ecNumber>
    </recommendedName>
</protein>
<evidence type="ECO:0000256" key="12">
    <source>
        <dbReference type="ARBA" id="ARBA00034000"/>
    </source>
</evidence>
<evidence type="ECO:0000256" key="10">
    <source>
        <dbReference type="ARBA" id="ARBA00022984"/>
    </source>
</evidence>
<keyword evidence="11" id="KW-0961">Cell wall biogenesis/degradation</keyword>
<evidence type="ECO:0000256" key="16">
    <source>
        <dbReference type="SAM" id="SignalP"/>
    </source>
</evidence>
<keyword evidence="9" id="KW-0133">Cell shape</keyword>
<dbReference type="PANTHER" id="PTHR21581">
    <property type="entry name" value="D-ALANYL-D-ALANINE CARBOXYPEPTIDASE"/>
    <property type="match status" value="1"/>
</dbReference>
<gene>
    <name evidence="18" type="ordered locus">Mfla_2497</name>
</gene>
<dbReference type="InterPro" id="IPR012338">
    <property type="entry name" value="Beta-lactam/transpept-like"/>
</dbReference>
<evidence type="ECO:0000256" key="9">
    <source>
        <dbReference type="ARBA" id="ARBA00022960"/>
    </source>
</evidence>
<evidence type="ECO:0000256" key="5">
    <source>
        <dbReference type="ARBA" id="ARBA00022645"/>
    </source>
</evidence>
<dbReference type="Pfam" id="PF00768">
    <property type="entry name" value="Peptidase_S11"/>
    <property type="match status" value="1"/>
</dbReference>
<keyword evidence="10" id="KW-0573">Peptidoglycan synthesis</keyword>
<comment type="similarity">
    <text evidence="3 15">Belongs to the peptidase S11 family.</text>
</comment>
<dbReference type="GO" id="GO:0009252">
    <property type="term" value="P:peptidoglycan biosynthetic process"/>
    <property type="evidence" value="ECO:0007669"/>
    <property type="project" value="UniProtKB-UniPathway"/>
</dbReference>
<dbReference type="InterPro" id="IPR037167">
    <property type="entry name" value="Peptidase_S11_C_sf"/>
</dbReference>
<dbReference type="InterPro" id="IPR018044">
    <property type="entry name" value="Peptidase_S11"/>
</dbReference>
<dbReference type="GO" id="GO:0006508">
    <property type="term" value="P:proteolysis"/>
    <property type="evidence" value="ECO:0007669"/>
    <property type="project" value="UniProtKB-KW"/>
</dbReference>
<feature type="domain" description="Peptidase S11 D-Ala-D-Ala carboxypeptidase A C-terminal" evidence="17">
    <location>
        <begin position="279"/>
        <end position="369"/>
    </location>
</feature>
<keyword evidence="19" id="KW-1185">Reference proteome</keyword>
<dbReference type="Pfam" id="PF07943">
    <property type="entry name" value="PBP5_C"/>
    <property type="match status" value="1"/>
</dbReference>
<dbReference type="AlphaFoldDB" id="Q1GYC5"/>
<evidence type="ECO:0000256" key="4">
    <source>
        <dbReference type="ARBA" id="ARBA00012448"/>
    </source>
</evidence>
<dbReference type="UniPathway" id="UPA00219"/>
<evidence type="ECO:0000256" key="14">
    <source>
        <dbReference type="PIRSR" id="PIRSR618044-2"/>
    </source>
</evidence>
<reference evidence="18 19" key="1">
    <citation type="submission" date="2006-03" db="EMBL/GenBank/DDBJ databases">
        <title>Complete sequence of Methylobacillus flagellatus KT.</title>
        <authorList>
            <consortium name="US DOE Joint Genome Institute"/>
            <person name="Copeland A."/>
            <person name="Lucas S."/>
            <person name="Lapidus A."/>
            <person name="Barry K."/>
            <person name="Detter J.C."/>
            <person name="Glavina del Rio T."/>
            <person name="Hammon N."/>
            <person name="Israni S."/>
            <person name="Dalin E."/>
            <person name="Tice H."/>
            <person name="Pitluck S."/>
            <person name="Brettin T."/>
            <person name="Bruce D."/>
            <person name="Han C."/>
            <person name="Tapia R."/>
            <person name="Saunders E."/>
            <person name="Gilna P."/>
            <person name="Schmutz J."/>
            <person name="Larimer F."/>
            <person name="Land M."/>
            <person name="Kyrpides N."/>
            <person name="Anderson I."/>
            <person name="Richardson P."/>
        </authorList>
    </citation>
    <scope>NUCLEOTIDE SEQUENCE [LARGE SCALE GENOMIC DNA]</scope>
    <source>
        <strain evidence="19">KT / ATCC 51484 / DSM 6875</strain>
    </source>
</reference>
<sequence>MSYLSIYKPVTIIAVAAAFTANMLMAHAADIPQPPTLAVKSYQLYDFNSERVIAEQDGNSRVEPASLTKIMTAYLAFKAIKNGHLTLTQTLPVSVKAWKVEGSKMFIEPNKPVTVDELLHGMIIQSGNDASIALAEGIAGSEEGFAELMNKEAARLGMKGTHYVNATGLPDPQHYTTAHDLALLAAALIRDFPDHYKRLYSMKEYTYNKISQPNRNRLLWLDPYVDGMKTGHTKSAGYCLVTSAKRGDTRMISVVLGAPSDAARATESQKLLNYGFQFYESKLVYKRGAEVSSLKVWKGAENSVVATVAKNVSITLPKGEYARVKAKVVSQQPLIAPVSAGQQVGKIQFILDDKVIAEHKLVAAKNVAVAGIFGRMLDTIKLWFE</sequence>
<dbReference type="OrthoDB" id="9795979at2"/>
<keyword evidence="7 16" id="KW-0732">Signal</keyword>
<organism evidence="18 19">
    <name type="scientific">Methylobacillus flagellatus (strain ATCC 51484 / DSM 6875 / VKM B-1610 / KT)</name>
    <dbReference type="NCBI Taxonomy" id="265072"/>
    <lineage>
        <taxon>Bacteria</taxon>
        <taxon>Pseudomonadati</taxon>
        <taxon>Pseudomonadota</taxon>
        <taxon>Betaproteobacteria</taxon>
        <taxon>Nitrosomonadales</taxon>
        <taxon>Methylophilaceae</taxon>
        <taxon>Methylobacillus</taxon>
    </lineage>
</organism>
<accession>Q1GYC5</accession>
<name>Q1GYC5_METFK</name>
<evidence type="ECO:0000256" key="7">
    <source>
        <dbReference type="ARBA" id="ARBA00022729"/>
    </source>
</evidence>
<evidence type="ECO:0000313" key="18">
    <source>
        <dbReference type="EMBL" id="ABE50762.1"/>
    </source>
</evidence>
<evidence type="ECO:0000256" key="2">
    <source>
        <dbReference type="ARBA" id="ARBA00004752"/>
    </source>
</evidence>